<accession>A0AC34G2F8</accession>
<evidence type="ECO:0000313" key="2">
    <source>
        <dbReference type="WBParaSite" id="ES5_v2.g23753.t1"/>
    </source>
</evidence>
<evidence type="ECO:0000313" key="1">
    <source>
        <dbReference type="Proteomes" id="UP000887579"/>
    </source>
</evidence>
<reference evidence="2" key="1">
    <citation type="submission" date="2022-11" db="UniProtKB">
        <authorList>
            <consortium name="WormBaseParasite"/>
        </authorList>
    </citation>
    <scope>IDENTIFICATION</scope>
</reference>
<dbReference type="Proteomes" id="UP000887579">
    <property type="component" value="Unplaced"/>
</dbReference>
<proteinExistence type="predicted"/>
<name>A0AC34G2F8_9BILA</name>
<protein>
    <submittedName>
        <fullName evidence="2">Uncharacterized protein</fullName>
    </submittedName>
</protein>
<organism evidence="1 2">
    <name type="scientific">Panagrolaimus sp. ES5</name>
    <dbReference type="NCBI Taxonomy" id="591445"/>
    <lineage>
        <taxon>Eukaryota</taxon>
        <taxon>Metazoa</taxon>
        <taxon>Ecdysozoa</taxon>
        <taxon>Nematoda</taxon>
        <taxon>Chromadorea</taxon>
        <taxon>Rhabditida</taxon>
        <taxon>Tylenchina</taxon>
        <taxon>Panagrolaimomorpha</taxon>
        <taxon>Panagrolaimoidea</taxon>
        <taxon>Panagrolaimidae</taxon>
        <taxon>Panagrolaimus</taxon>
    </lineage>
</organism>
<sequence length="104" mass="11908">MLLWVTVIIVLYNLYRKNYEKEYGQPLVKLQPLKKGEFIGGKNAGVNGISKEEGGEAEEEKNEDDDFKREFSVDGDINAAVDNLGTNVRKFFYKREKFASLRLA</sequence>
<dbReference type="WBParaSite" id="ES5_v2.g23753.t1">
    <property type="protein sequence ID" value="ES5_v2.g23753.t1"/>
    <property type="gene ID" value="ES5_v2.g23753"/>
</dbReference>